<gene>
    <name evidence="3" type="primary">LOC109482032</name>
</gene>
<accession>A0A6P5AA55</accession>
<dbReference type="Proteomes" id="UP000515135">
    <property type="component" value="Unplaced"/>
</dbReference>
<feature type="region of interest" description="Disordered" evidence="1">
    <location>
        <begin position="1"/>
        <end position="21"/>
    </location>
</feature>
<dbReference type="AlphaFoldDB" id="A0A6P5AA55"/>
<evidence type="ECO:0000313" key="3">
    <source>
        <dbReference type="RefSeq" id="XP_019640242.1"/>
    </source>
</evidence>
<name>A0A6P5AA55_BRABE</name>
<dbReference type="GeneID" id="109482032"/>
<dbReference type="RefSeq" id="XP_019640242.1">
    <property type="nucleotide sequence ID" value="XM_019784683.1"/>
</dbReference>
<dbReference type="OrthoDB" id="10011921at2759"/>
<keyword evidence="2" id="KW-1185">Reference proteome</keyword>
<evidence type="ECO:0000313" key="2">
    <source>
        <dbReference type="Proteomes" id="UP000515135"/>
    </source>
</evidence>
<organism evidence="2 3">
    <name type="scientific">Branchiostoma belcheri</name>
    <name type="common">Amphioxus</name>
    <dbReference type="NCBI Taxonomy" id="7741"/>
    <lineage>
        <taxon>Eukaryota</taxon>
        <taxon>Metazoa</taxon>
        <taxon>Chordata</taxon>
        <taxon>Cephalochordata</taxon>
        <taxon>Leptocardii</taxon>
        <taxon>Amphioxiformes</taxon>
        <taxon>Branchiostomatidae</taxon>
        <taxon>Branchiostoma</taxon>
    </lineage>
</organism>
<proteinExistence type="predicted"/>
<sequence>MEPCISPETEVPPKSEIGLDEPDVGMVNRRQYRPECDPRKDILRKLWSDVRKEKSETGRFRLLAKSMRTVVQKKEADKWRKVLLHMGQFSMPQMYTDFLNFTHNVILDSLVELQKMSKSSSVRKLAVVSDCRAKPTILDQNTWLEFVLALGVPVEDAGSSADLSRTSVCLSRQTSADDLCTVLRLLDALKTLGIEPVRHLSNSTSDDRRRMRDLLGLYLQYPQMELDLTDDRIQGLWGKYTPQRELLERLGLQQCKEDNLKFIRRRERDGKENASPDFSLSSTELGYVLLSALCPPVSYETQV</sequence>
<dbReference type="KEGG" id="bbel:109482032"/>
<reference evidence="3" key="1">
    <citation type="submission" date="2025-08" db="UniProtKB">
        <authorList>
            <consortium name="RefSeq"/>
        </authorList>
    </citation>
    <scope>IDENTIFICATION</scope>
    <source>
        <tissue evidence="3">Gonad</tissue>
    </source>
</reference>
<evidence type="ECO:0000256" key="1">
    <source>
        <dbReference type="SAM" id="MobiDB-lite"/>
    </source>
</evidence>
<protein>
    <submittedName>
        <fullName evidence="3">Uncharacterized protein LOC109482032 isoform X1</fullName>
    </submittedName>
</protein>